<keyword evidence="2" id="KW-1185">Reference proteome</keyword>
<organism evidence="1 2">
    <name type="scientific">Rouxiella aceris</name>
    <dbReference type="NCBI Taxonomy" id="2703884"/>
    <lineage>
        <taxon>Bacteria</taxon>
        <taxon>Pseudomonadati</taxon>
        <taxon>Pseudomonadota</taxon>
        <taxon>Gammaproteobacteria</taxon>
        <taxon>Enterobacterales</taxon>
        <taxon>Yersiniaceae</taxon>
        <taxon>Rouxiella</taxon>
    </lineage>
</organism>
<proteinExistence type="predicted"/>
<dbReference type="Proteomes" id="UP000585363">
    <property type="component" value="Unassembled WGS sequence"/>
</dbReference>
<gene>
    <name evidence="1" type="ORF">GW590_01090</name>
</gene>
<dbReference type="RefSeq" id="WP_169401176.1">
    <property type="nucleotide sequence ID" value="NZ_JAADJU010000001.1"/>
</dbReference>
<protein>
    <submittedName>
        <fullName evidence="1">Uncharacterized protein</fullName>
    </submittedName>
</protein>
<name>A0A848MEB7_9GAMM</name>
<reference evidence="1 2" key="1">
    <citation type="submission" date="2020-01" db="EMBL/GenBank/DDBJ databases">
        <authorList>
            <person name="Lee S.D."/>
        </authorList>
    </citation>
    <scope>NUCLEOTIDE SEQUENCE [LARGE SCALE GENOMIC DNA]</scope>
    <source>
        <strain evidence="1 2">SAP-1</strain>
    </source>
</reference>
<dbReference type="EMBL" id="JAADJU010000001">
    <property type="protein sequence ID" value="NMP25480.1"/>
    <property type="molecule type" value="Genomic_DNA"/>
</dbReference>
<reference evidence="1 2" key="2">
    <citation type="submission" date="2020-06" db="EMBL/GenBank/DDBJ databases">
        <title>Polyphasic characterization of a Rahnella strain isolated from tree sap.</title>
        <authorList>
            <person name="Kim I.S."/>
        </authorList>
    </citation>
    <scope>NUCLEOTIDE SEQUENCE [LARGE SCALE GENOMIC DNA]</scope>
    <source>
        <strain evidence="1 2">SAP-1</strain>
    </source>
</reference>
<dbReference type="AlphaFoldDB" id="A0A848MEB7"/>
<evidence type="ECO:0000313" key="2">
    <source>
        <dbReference type="Proteomes" id="UP000585363"/>
    </source>
</evidence>
<accession>A0A848MEB7</accession>
<sequence>MITSHQGMLFVATDVAAQDEADFNQWYDREHVEERVRIAGFLSGTRYQSLQGGRKYLGLYKTTSLESFTSEAYHAAFTRQTAWSVANLQKMQSPMRRVCSINAVVGHGTGSHLAIITFPANGLSASLATDISELGGTLFAQPGFVRSSLLLPDVALSTPLPKESPENRQLLPMMLIESSSASASLQLAAQACQALDYPLSEVLQYVLGWQLSAQEVAS</sequence>
<comment type="caution">
    <text evidence="1">The sequence shown here is derived from an EMBL/GenBank/DDBJ whole genome shotgun (WGS) entry which is preliminary data.</text>
</comment>
<evidence type="ECO:0000313" key="1">
    <source>
        <dbReference type="EMBL" id="NMP25480.1"/>
    </source>
</evidence>